<reference evidence="3" key="1">
    <citation type="journal article" date="2019" name="Sci. Rep.">
        <title>Draft genome of Tanacetum cinerariifolium, the natural source of mosquito coil.</title>
        <authorList>
            <person name="Yamashiro T."/>
            <person name="Shiraishi A."/>
            <person name="Satake H."/>
            <person name="Nakayama K."/>
        </authorList>
    </citation>
    <scope>NUCLEOTIDE SEQUENCE</scope>
</reference>
<dbReference type="Pfam" id="PF17921">
    <property type="entry name" value="Integrase_H2C2"/>
    <property type="match status" value="1"/>
</dbReference>
<dbReference type="PANTHER" id="PTHR34835">
    <property type="entry name" value="OS07G0283600 PROTEIN-RELATED"/>
    <property type="match status" value="1"/>
</dbReference>
<dbReference type="PANTHER" id="PTHR34835:SF90">
    <property type="entry name" value="AMINOTRANSFERASE-LIKE PLANT MOBILE DOMAIN-CONTAINING PROTEIN"/>
    <property type="match status" value="1"/>
</dbReference>
<gene>
    <name evidence="3" type="ORF">Tci_062764</name>
</gene>
<accession>A0A6L2NXE3</accession>
<name>A0A6L2NXE3_TANCI</name>
<dbReference type="SUPFAM" id="SSF56672">
    <property type="entry name" value="DNA/RNA polymerases"/>
    <property type="match status" value="1"/>
</dbReference>
<comment type="caution">
    <text evidence="3">The sequence shown here is derived from an EMBL/GenBank/DDBJ whole genome shotgun (WGS) entry which is preliminary data.</text>
</comment>
<evidence type="ECO:0000256" key="1">
    <source>
        <dbReference type="SAM" id="MobiDB-lite"/>
    </source>
</evidence>
<protein>
    <recommendedName>
        <fullName evidence="2">Integrase zinc-binding domain-containing protein</fullName>
    </recommendedName>
</protein>
<dbReference type="EMBL" id="BKCJ010010261">
    <property type="protein sequence ID" value="GEU90786.1"/>
    <property type="molecule type" value="Genomic_DNA"/>
</dbReference>
<evidence type="ECO:0000259" key="2">
    <source>
        <dbReference type="Pfam" id="PF17921"/>
    </source>
</evidence>
<feature type="compositionally biased region" description="Acidic residues" evidence="1">
    <location>
        <begin position="473"/>
        <end position="486"/>
    </location>
</feature>
<dbReference type="Gene3D" id="3.30.70.270">
    <property type="match status" value="1"/>
</dbReference>
<feature type="compositionally biased region" description="Polar residues" evidence="1">
    <location>
        <begin position="416"/>
        <end position="426"/>
    </location>
</feature>
<dbReference type="InterPro" id="IPR043502">
    <property type="entry name" value="DNA/RNA_pol_sf"/>
</dbReference>
<evidence type="ECO:0000313" key="3">
    <source>
        <dbReference type="EMBL" id="GEU90786.1"/>
    </source>
</evidence>
<organism evidence="3">
    <name type="scientific">Tanacetum cinerariifolium</name>
    <name type="common">Dalmatian daisy</name>
    <name type="synonym">Chrysanthemum cinerariifolium</name>
    <dbReference type="NCBI Taxonomy" id="118510"/>
    <lineage>
        <taxon>Eukaryota</taxon>
        <taxon>Viridiplantae</taxon>
        <taxon>Streptophyta</taxon>
        <taxon>Embryophyta</taxon>
        <taxon>Tracheophyta</taxon>
        <taxon>Spermatophyta</taxon>
        <taxon>Magnoliopsida</taxon>
        <taxon>eudicotyledons</taxon>
        <taxon>Gunneridae</taxon>
        <taxon>Pentapetalae</taxon>
        <taxon>asterids</taxon>
        <taxon>campanulids</taxon>
        <taxon>Asterales</taxon>
        <taxon>Asteraceae</taxon>
        <taxon>Asteroideae</taxon>
        <taxon>Anthemideae</taxon>
        <taxon>Anthemidinae</taxon>
        <taxon>Tanacetum</taxon>
    </lineage>
</organism>
<proteinExistence type="predicted"/>
<feature type="domain" description="Integrase zinc-binding" evidence="2">
    <location>
        <begin position="93"/>
        <end position="146"/>
    </location>
</feature>
<dbReference type="AlphaFoldDB" id="A0A6L2NXE3"/>
<dbReference type="Gene3D" id="1.10.340.70">
    <property type="match status" value="1"/>
</dbReference>
<dbReference type="InterPro" id="IPR041588">
    <property type="entry name" value="Integrase_H2C2"/>
</dbReference>
<feature type="region of interest" description="Disordered" evidence="1">
    <location>
        <begin position="375"/>
        <end position="524"/>
    </location>
</feature>
<feature type="compositionally biased region" description="Basic residues" evidence="1">
    <location>
        <begin position="501"/>
        <end position="511"/>
    </location>
</feature>
<dbReference type="Gene3D" id="3.10.10.10">
    <property type="entry name" value="HIV Type 1 Reverse Transcriptase, subunit A, domain 1"/>
    <property type="match status" value="1"/>
</dbReference>
<dbReference type="InterPro" id="IPR043128">
    <property type="entry name" value="Rev_trsase/Diguanyl_cyclase"/>
</dbReference>
<feature type="compositionally biased region" description="Basic and acidic residues" evidence="1">
    <location>
        <begin position="442"/>
        <end position="461"/>
    </location>
</feature>
<sequence length="1036" mass="118831">MACKETVYNDDHRIDDLFNQLQDLRYCSKIDLRSGYHQLRVHDVDILKTAFRTRYGHRDRSAKILRGLDQQIKKKEDGGLYFINQIWVPLVGSVRTLIMDEAHASRYSIHPRADKTYYNVRDMSWSPCMKKDIATYVSDCLTCSKTLQKALGTRLDMSTNYHPQTYGQSQRTIHTLEDMLRECVIDFGGKCTTCLLAEIGESLLIGPELALETTDKVVLIKERLKAARDRQKSYANNRHKPLEYELGYDAHQLLDGMLKRNWYFIDGTLRKSPSTALPVILISMKQKQEEWIKCREDFNKQDSKDLSTKSLVAEIKETKEKSQKDDDVLYSVAAGKQVNQVLKLWNTFLEPMLYVPSRPKNSNNVEDVEISTCGATRNKGESDGSPGADSVTFNNVKQGKPACNGDDNVSPKRVDSSNFLQRSSNQKVKPEVKSKVVVRVSRSKETPIKRKRILSKEDDRKKKLKCKSKKEDSDSELETDDVDSSSDEVKKQEFDEESVPKKGKKKLTKKVKKEESDEESVPKKGFSSLHNVSIDQLSSKLVRFVVSNFNPETYMLSLDSGNKIKVTHLKIHEILGVPVGGYSLFDLDEREADHEFVRFWVGQFYPIELKQIRVNDIASKLVVAQEIDFLFKVNFLTLFTITMSKCAGLKGQICLDVVRWLREDNVISYIDWCGYIYDCLQGSKLPEGTNHYLGPLTFLILLYLDSTKFDRVMLEEYMRKASLEYPSDGKFLALHEKYVSLFKDPISFNDDGNGEKGGDNDDGNGEMMGMMMRMMVMEMGMKKMRMRVIKIQMGAIRVLGDLFGDNSLIMEVMNQGLLTPKRMLTSVSNVMPSPEKRIVKPSCYLLSPYMNKKKKVVPKIKRLEFILGNILFAMEGDKILTKTTAITILDNSPSSYDSKYKQVCDLLKKLFARYLKLYGHIRHSKIAKVKQTIPKLKWKTKVNFHDCGISIMIHMETFNGGPAANQDCGLPVELQLQCDMLRRLRFKFTTKILLHEINVHAEKILELAKEFDKIDHVEKMAIIVDALKNKEQRDRI</sequence>